<organism evidence="1 2">
    <name type="scientific">Persea americana</name>
    <name type="common">Avocado</name>
    <dbReference type="NCBI Taxonomy" id="3435"/>
    <lineage>
        <taxon>Eukaryota</taxon>
        <taxon>Viridiplantae</taxon>
        <taxon>Streptophyta</taxon>
        <taxon>Embryophyta</taxon>
        <taxon>Tracheophyta</taxon>
        <taxon>Spermatophyta</taxon>
        <taxon>Magnoliopsida</taxon>
        <taxon>Magnoliidae</taxon>
        <taxon>Laurales</taxon>
        <taxon>Lauraceae</taxon>
        <taxon>Persea</taxon>
    </lineage>
</organism>
<keyword evidence="2" id="KW-1185">Reference proteome</keyword>
<dbReference type="EMBL" id="CM056810">
    <property type="protein sequence ID" value="KAJ8645572.1"/>
    <property type="molecule type" value="Genomic_DNA"/>
</dbReference>
<proteinExistence type="predicted"/>
<dbReference type="Proteomes" id="UP001234297">
    <property type="component" value="Chromosome 2"/>
</dbReference>
<name>A0ACC2MK81_PERAE</name>
<reference evidence="1 2" key="1">
    <citation type="journal article" date="2022" name="Hortic Res">
        <title>A haplotype resolved chromosomal level avocado genome allows analysis of novel avocado genes.</title>
        <authorList>
            <person name="Nath O."/>
            <person name="Fletcher S.J."/>
            <person name="Hayward A."/>
            <person name="Shaw L.M."/>
            <person name="Masouleh A.K."/>
            <person name="Furtado A."/>
            <person name="Henry R.J."/>
            <person name="Mitter N."/>
        </authorList>
    </citation>
    <scope>NUCLEOTIDE SEQUENCE [LARGE SCALE GENOMIC DNA]</scope>
    <source>
        <strain evidence="2">cv. Hass</strain>
    </source>
</reference>
<evidence type="ECO:0000313" key="1">
    <source>
        <dbReference type="EMBL" id="KAJ8645572.1"/>
    </source>
</evidence>
<accession>A0ACC2MK81</accession>
<comment type="caution">
    <text evidence="1">The sequence shown here is derived from an EMBL/GenBank/DDBJ whole genome shotgun (WGS) entry which is preliminary data.</text>
</comment>
<evidence type="ECO:0000313" key="2">
    <source>
        <dbReference type="Proteomes" id="UP001234297"/>
    </source>
</evidence>
<sequence>MEEETFFTLDSDLDCSFTSLSSTASTERTLASSAASPFSARSSYTTTSIAGNRTHICKKPHRSSDPHWSAISTATGLSHDGSLHLHHLKLIRHLGSGNLARVYLCRLKDALSGDGAASFALKVVDRDALPEKKLTHAKTEAELLSSFDHPFLPTLYARVEASHYTCLLIDYCPGGDLHSLLCRQPENRLPLPSVRFYAAEVLVALEYLHALGVVYRDLKPENVLRRADGHVMLSDFDLSFRAHVYPILRKRKVGPKKGSCFGVPATNGEDGVTEMVAEPSGAYSRACVGTHEYLAPEILDGNGHGNGVDWWAFGVFVYEMLYGVTPFKGECKEETLRNIATRKLRFPRAGDVAGEEEEAARDLIGRLLVKDPSRRLGCAGGATDIKRHPFFKEIKWPLIRCYQPPRDGHVSGRCGRRRDERRRRWKGMGFFGTKRSLFGLKFNNEKSERFMSCPTEQHWLATKRLLRYLKGTIDLGIFYKKRGCKQLTAYSNSDFAGDVDDRKNTSGYVFMFGSGAVSWSSKKQPMVSFSTTEGEYIAAASCACQCVWLRRVLEQLGYVHKKCTTILCDNSSTIKLSKNPDLHGKSKYIDIRFHFLRDLVKDGVVDLSHCNTQDQVADIMTKPLRLEVFLKLRSLLGVCEVPNIN</sequence>
<gene>
    <name evidence="1" type="ORF">MRB53_007320</name>
</gene>
<protein>
    <submittedName>
        <fullName evidence="1">Uncharacterized protein</fullName>
    </submittedName>
</protein>